<comment type="similarity">
    <text evidence="1 7">Belongs to the Lgt family.</text>
</comment>
<keyword evidence="6 7" id="KW-0472">Membrane</keyword>
<dbReference type="EC" id="2.5.1.145" evidence="7"/>
<dbReference type="EMBL" id="VJZR01000005">
    <property type="protein sequence ID" value="TRX21278.1"/>
    <property type="molecule type" value="Genomic_DNA"/>
</dbReference>
<sequence>MHPELFHFQLPEILTYLFHIKQVMVYTYAFCIVLGGLASAIYTKRAAQKDLGIKNLSNNFFYLIFISGFVGGKLFFYLENPLYYWNNPSLLLDNFSGGFVFYGSFVTIIPVIVWYLKNQNIPVLPMLDILAITTLIVHAFGRLGCFNAGCCYGSPTKSLFGMPFPTTNHVAVHPTQLYEVYILLILLGFLTIIKKHKKFQGQIFLLYISLYGISRAILELFRGDSRGYIIKDVLSHSQFIAVVLLLISLFFYKKLNKKIN</sequence>
<evidence type="ECO:0000256" key="2">
    <source>
        <dbReference type="ARBA" id="ARBA00022475"/>
    </source>
</evidence>
<evidence type="ECO:0000256" key="5">
    <source>
        <dbReference type="ARBA" id="ARBA00022989"/>
    </source>
</evidence>
<comment type="pathway">
    <text evidence="7">Protein modification; lipoprotein biosynthesis (diacylglyceryl transfer).</text>
</comment>
<evidence type="ECO:0000256" key="4">
    <source>
        <dbReference type="ARBA" id="ARBA00022692"/>
    </source>
</evidence>
<evidence type="ECO:0000256" key="3">
    <source>
        <dbReference type="ARBA" id="ARBA00022679"/>
    </source>
</evidence>
<organism evidence="8 9">
    <name type="scientific">Flavobacterium franklandianum</name>
    <dbReference type="NCBI Taxonomy" id="2594430"/>
    <lineage>
        <taxon>Bacteria</taxon>
        <taxon>Pseudomonadati</taxon>
        <taxon>Bacteroidota</taxon>
        <taxon>Flavobacteriia</taxon>
        <taxon>Flavobacteriales</taxon>
        <taxon>Flavobacteriaceae</taxon>
        <taxon>Flavobacterium</taxon>
    </lineage>
</organism>
<protein>
    <recommendedName>
        <fullName evidence="7">Phosphatidylglycerol--prolipoprotein diacylglyceryl transferase</fullName>
        <ecNumber evidence="7">2.5.1.145</ecNumber>
    </recommendedName>
</protein>
<keyword evidence="9" id="KW-1185">Reference proteome</keyword>
<dbReference type="OrthoDB" id="871140at2"/>
<feature type="transmembrane region" description="Helical" evidence="7">
    <location>
        <begin position="129"/>
        <end position="155"/>
    </location>
</feature>
<comment type="subcellular location">
    <subcellularLocation>
        <location evidence="7">Cell membrane</location>
        <topology evidence="7">Multi-pass membrane protein</topology>
    </subcellularLocation>
</comment>
<feature type="transmembrane region" description="Helical" evidence="7">
    <location>
        <begin position="175"/>
        <end position="192"/>
    </location>
</feature>
<feature type="transmembrane region" description="Helical" evidence="7">
    <location>
        <begin position="60"/>
        <end position="78"/>
    </location>
</feature>
<proteinExistence type="inferred from homology"/>
<feature type="transmembrane region" description="Helical" evidence="7">
    <location>
        <begin position="233"/>
        <end position="252"/>
    </location>
</feature>
<dbReference type="PANTHER" id="PTHR30589:SF0">
    <property type="entry name" value="PHOSPHATIDYLGLYCEROL--PROLIPOPROTEIN DIACYLGLYCERYL TRANSFERASE"/>
    <property type="match status" value="1"/>
</dbReference>
<reference evidence="8 9" key="1">
    <citation type="submission" date="2019-07" db="EMBL/GenBank/DDBJ databases">
        <title>Novel species of Flavobacterium.</title>
        <authorList>
            <person name="Liu Q."/>
            <person name="Xin Y.-H."/>
        </authorList>
    </citation>
    <scope>NUCLEOTIDE SEQUENCE [LARGE SCALE GENOMIC DNA]</scope>
    <source>
        <strain evidence="8 9">LB3P56</strain>
    </source>
</reference>
<keyword evidence="4 7" id="KW-0812">Transmembrane</keyword>
<gene>
    <name evidence="7" type="primary">lgt</name>
    <name evidence="8" type="ORF">FNW17_07955</name>
</gene>
<feature type="transmembrane region" description="Helical" evidence="7">
    <location>
        <begin position="98"/>
        <end position="117"/>
    </location>
</feature>
<comment type="caution">
    <text evidence="8">The sequence shown here is derived from an EMBL/GenBank/DDBJ whole genome shotgun (WGS) entry which is preliminary data.</text>
</comment>
<evidence type="ECO:0000256" key="6">
    <source>
        <dbReference type="ARBA" id="ARBA00023136"/>
    </source>
</evidence>
<dbReference type="GO" id="GO:0005886">
    <property type="term" value="C:plasma membrane"/>
    <property type="evidence" value="ECO:0007669"/>
    <property type="project" value="UniProtKB-SubCell"/>
</dbReference>
<feature type="transmembrane region" description="Helical" evidence="7">
    <location>
        <begin position="204"/>
        <end position="221"/>
    </location>
</feature>
<evidence type="ECO:0000256" key="1">
    <source>
        <dbReference type="ARBA" id="ARBA00007150"/>
    </source>
</evidence>
<evidence type="ECO:0000313" key="8">
    <source>
        <dbReference type="EMBL" id="TRX21278.1"/>
    </source>
</evidence>
<comment type="catalytic activity">
    <reaction evidence="7">
        <text>L-cysteinyl-[prolipoprotein] + a 1,2-diacyl-sn-glycero-3-phospho-(1'-sn-glycerol) = an S-1,2-diacyl-sn-glyceryl-L-cysteinyl-[prolipoprotein] + sn-glycerol 1-phosphate + H(+)</text>
        <dbReference type="Rhea" id="RHEA:56712"/>
        <dbReference type="Rhea" id="RHEA-COMP:14679"/>
        <dbReference type="Rhea" id="RHEA-COMP:14680"/>
        <dbReference type="ChEBI" id="CHEBI:15378"/>
        <dbReference type="ChEBI" id="CHEBI:29950"/>
        <dbReference type="ChEBI" id="CHEBI:57685"/>
        <dbReference type="ChEBI" id="CHEBI:64716"/>
        <dbReference type="ChEBI" id="CHEBI:140658"/>
        <dbReference type="EC" id="2.5.1.145"/>
    </reaction>
</comment>
<keyword evidence="5 7" id="KW-1133">Transmembrane helix</keyword>
<name>A0A553CL49_9FLAO</name>
<dbReference type="GO" id="GO:0042158">
    <property type="term" value="P:lipoprotein biosynthetic process"/>
    <property type="evidence" value="ECO:0007669"/>
    <property type="project" value="UniProtKB-UniRule"/>
</dbReference>
<dbReference type="GO" id="GO:0008961">
    <property type="term" value="F:phosphatidylglycerol-prolipoprotein diacylglyceryl transferase activity"/>
    <property type="evidence" value="ECO:0007669"/>
    <property type="project" value="UniProtKB-UniRule"/>
</dbReference>
<accession>A0A553CL49</accession>
<keyword evidence="8" id="KW-0449">Lipoprotein</keyword>
<dbReference type="Proteomes" id="UP000318585">
    <property type="component" value="Unassembled WGS sequence"/>
</dbReference>
<evidence type="ECO:0000313" key="9">
    <source>
        <dbReference type="Proteomes" id="UP000318585"/>
    </source>
</evidence>
<dbReference type="UniPathway" id="UPA00664"/>
<feature type="binding site" evidence="7">
    <location>
        <position position="142"/>
    </location>
    <ligand>
        <name>a 1,2-diacyl-sn-glycero-3-phospho-(1'-sn-glycerol)</name>
        <dbReference type="ChEBI" id="CHEBI:64716"/>
    </ligand>
</feature>
<dbReference type="Pfam" id="PF01790">
    <property type="entry name" value="LGT"/>
    <property type="match status" value="1"/>
</dbReference>
<keyword evidence="3 7" id="KW-0808">Transferase</keyword>
<comment type="function">
    <text evidence="7">Catalyzes the transfer of the diacylglyceryl group from phosphatidylglycerol to the sulfhydryl group of the N-terminal cysteine of a prolipoprotein, the first step in the formation of mature lipoproteins.</text>
</comment>
<dbReference type="AlphaFoldDB" id="A0A553CL49"/>
<dbReference type="InterPro" id="IPR001640">
    <property type="entry name" value="Lgt"/>
</dbReference>
<dbReference type="PANTHER" id="PTHR30589">
    <property type="entry name" value="PROLIPOPROTEIN DIACYLGLYCERYL TRANSFERASE"/>
    <property type="match status" value="1"/>
</dbReference>
<evidence type="ECO:0000256" key="7">
    <source>
        <dbReference type="HAMAP-Rule" id="MF_01147"/>
    </source>
</evidence>
<keyword evidence="2 7" id="KW-1003">Cell membrane</keyword>
<feature type="transmembrane region" description="Helical" evidence="7">
    <location>
        <begin position="20"/>
        <end position="40"/>
    </location>
</feature>
<dbReference type="HAMAP" id="MF_01147">
    <property type="entry name" value="Lgt"/>
    <property type="match status" value="1"/>
</dbReference>